<keyword evidence="9" id="KW-1185">Reference proteome</keyword>
<dbReference type="InterPro" id="IPR013328">
    <property type="entry name" value="6PGD_dom2"/>
</dbReference>
<dbReference type="STRING" id="1206466.K0KVV0"/>
<evidence type="ECO:0000313" key="8">
    <source>
        <dbReference type="EMBL" id="CCH45253.1"/>
    </source>
</evidence>
<dbReference type="Gene3D" id="1.10.1040.10">
    <property type="entry name" value="N-(1-d-carboxylethyl)-l-norvaline Dehydrogenase, domain 2"/>
    <property type="match status" value="1"/>
</dbReference>
<dbReference type="NCBIfam" id="TIGR00745">
    <property type="entry name" value="apbA_panE"/>
    <property type="match status" value="1"/>
</dbReference>
<dbReference type="InterPro" id="IPR050838">
    <property type="entry name" value="Ketopantoate_reductase"/>
</dbReference>
<proteinExistence type="inferred from homology"/>
<dbReference type="eggNOG" id="ENOG502QPT5">
    <property type="taxonomic scope" value="Eukaryota"/>
</dbReference>
<evidence type="ECO:0000256" key="3">
    <source>
        <dbReference type="ARBA" id="ARBA00022857"/>
    </source>
</evidence>
<dbReference type="HOGENOM" id="CLU_031468_10_2_1"/>
<dbReference type="EMBL" id="CAIF01000186">
    <property type="protein sequence ID" value="CCH45253.1"/>
    <property type="molecule type" value="Genomic_DNA"/>
</dbReference>
<accession>K0KVV0</accession>
<reference evidence="8 9" key="1">
    <citation type="journal article" date="2012" name="Eukaryot. Cell">
        <title>Draft genome sequence of Wickerhamomyces ciferrii NRRL Y-1031 F-60-10.</title>
        <authorList>
            <person name="Schneider J."/>
            <person name="Andrea H."/>
            <person name="Blom J."/>
            <person name="Jaenicke S."/>
            <person name="Ruckert C."/>
            <person name="Schorsch C."/>
            <person name="Szczepanowski R."/>
            <person name="Farwick M."/>
            <person name="Goesmann A."/>
            <person name="Puhler A."/>
            <person name="Schaffer S."/>
            <person name="Tauch A."/>
            <person name="Kohler T."/>
            <person name="Brinkrolf K."/>
        </authorList>
    </citation>
    <scope>NUCLEOTIDE SEQUENCE [LARGE SCALE GENOMIC DNA]</scope>
    <source>
        <strain evidence="9">ATCC 14091 / BCRC 22168 / CBS 111 / JCM 3599 / NBRC 0793 / NRRL Y-1031 F-60-10</strain>
    </source>
</reference>
<dbReference type="AlphaFoldDB" id="K0KVV0"/>
<evidence type="ECO:0000256" key="1">
    <source>
        <dbReference type="ARBA" id="ARBA00007870"/>
    </source>
</evidence>
<evidence type="ECO:0000259" key="6">
    <source>
        <dbReference type="Pfam" id="PF02558"/>
    </source>
</evidence>
<keyword evidence="4" id="KW-0560">Oxidoreductase</keyword>
<evidence type="ECO:0000256" key="2">
    <source>
        <dbReference type="ARBA" id="ARBA00013014"/>
    </source>
</evidence>
<dbReference type="InterPro" id="IPR013332">
    <property type="entry name" value="KPR_N"/>
</dbReference>
<organism evidence="8 9">
    <name type="scientific">Wickerhamomyces ciferrii (strain ATCC 14091 / BCRC 22168 / CBS 111 / JCM 3599 / NBRC 0793 / NRRL Y-1031 F-60-10)</name>
    <name type="common">Yeast</name>
    <name type="synonym">Pichia ciferrii</name>
    <dbReference type="NCBI Taxonomy" id="1206466"/>
    <lineage>
        <taxon>Eukaryota</taxon>
        <taxon>Fungi</taxon>
        <taxon>Dikarya</taxon>
        <taxon>Ascomycota</taxon>
        <taxon>Saccharomycotina</taxon>
        <taxon>Saccharomycetes</taxon>
        <taxon>Phaffomycetales</taxon>
        <taxon>Wickerhamomycetaceae</taxon>
        <taxon>Wickerhamomyces</taxon>
    </lineage>
</organism>
<keyword evidence="3" id="KW-0521">NADP</keyword>
<gene>
    <name evidence="8" type="ORF">BN7_4835</name>
</gene>
<comment type="caution">
    <text evidence="8">The sequence shown here is derived from an EMBL/GenBank/DDBJ whole genome shotgun (WGS) entry which is preliminary data.</text>
</comment>
<dbReference type="Proteomes" id="UP000009328">
    <property type="component" value="Unassembled WGS sequence"/>
</dbReference>
<dbReference type="FunCoup" id="K0KVV0">
    <property type="interactions" value="140"/>
</dbReference>
<dbReference type="Gene3D" id="3.40.50.720">
    <property type="entry name" value="NAD(P)-binding Rossmann-like Domain"/>
    <property type="match status" value="1"/>
</dbReference>
<dbReference type="EC" id="1.1.1.169" evidence="2"/>
<dbReference type="SUPFAM" id="SSF48179">
    <property type="entry name" value="6-phosphogluconate dehydrogenase C-terminal domain-like"/>
    <property type="match status" value="1"/>
</dbReference>
<feature type="domain" description="Ketopantoate reductase N-terminal" evidence="6">
    <location>
        <begin position="7"/>
        <end position="173"/>
    </location>
</feature>
<dbReference type="InterPro" id="IPR003710">
    <property type="entry name" value="ApbA"/>
</dbReference>
<dbReference type="GO" id="GO:0005739">
    <property type="term" value="C:mitochondrion"/>
    <property type="evidence" value="ECO:0007669"/>
    <property type="project" value="TreeGrafter"/>
</dbReference>
<dbReference type="InterPro" id="IPR036291">
    <property type="entry name" value="NAD(P)-bd_dom_sf"/>
</dbReference>
<name>K0KVV0_WICCF</name>
<dbReference type="Pfam" id="PF08546">
    <property type="entry name" value="ApbA_C"/>
    <property type="match status" value="1"/>
</dbReference>
<evidence type="ECO:0000313" key="9">
    <source>
        <dbReference type="Proteomes" id="UP000009328"/>
    </source>
</evidence>
<dbReference type="PANTHER" id="PTHR43765">
    <property type="entry name" value="2-DEHYDROPANTOATE 2-REDUCTASE-RELATED"/>
    <property type="match status" value="1"/>
</dbReference>
<dbReference type="InParanoid" id="K0KVV0"/>
<dbReference type="GO" id="GO:0015940">
    <property type="term" value="P:pantothenate biosynthetic process"/>
    <property type="evidence" value="ECO:0007669"/>
    <property type="project" value="InterPro"/>
</dbReference>
<dbReference type="GO" id="GO:0050661">
    <property type="term" value="F:NADP binding"/>
    <property type="evidence" value="ECO:0007669"/>
    <property type="project" value="TreeGrafter"/>
</dbReference>
<dbReference type="SUPFAM" id="SSF51735">
    <property type="entry name" value="NAD(P)-binding Rossmann-fold domains"/>
    <property type="match status" value="1"/>
</dbReference>
<dbReference type="PANTHER" id="PTHR43765:SF2">
    <property type="entry name" value="2-DEHYDROPANTOATE 2-REDUCTASE"/>
    <property type="match status" value="1"/>
</dbReference>
<dbReference type="InterPro" id="IPR008927">
    <property type="entry name" value="6-PGluconate_DH-like_C_sf"/>
</dbReference>
<dbReference type="Pfam" id="PF02558">
    <property type="entry name" value="ApbA"/>
    <property type="match status" value="1"/>
</dbReference>
<feature type="domain" description="Ketopantoate reductase C-terminal" evidence="7">
    <location>
        <begin position="211"/>
        <end position="341"/>
    </location>
</feature>
<sequence length="352" mass="38923">MTRAHSVHVLGAGSMGVLVASELSKLPNGPSITLLLRNTAKVEHFKNVNKSTVHVQRLFKSPVEKAAYQFPAASANEINETIENLIITTKTYQTEAALKDYLPYLKPTSNILLIQNGLGVADQLYENVWPDVNQRPNIYQGVISHGGFIESNTGDEYVFSHAGFGDLKLAKFPRDTSITEEERYDKPEFIKNLEDAEGLATTTLSYSGLLLIQIKKFAVNACINPVTAIVNCINGELKSADNLRDLFNDIISEAIDVLVATNPLLRKNPNTEKILNKKDLLDYVVVCGTEWNANNSSSMRQDTLNDRDTEIEYINGFIVKVAEANGLKADVNKTIANLVKLRTALNRSKANK</sequence>
<dbReference type="GO" id="GO:0008677">
    <property type="term" value="F:2-dehydropantoate 2-reductase activity"/>
    <property type="evidence" value="ECO:0007669"/>
    <property type="project" value="UniProtKB-EC"/>
</dbReference>
<evidence type="ECO:0000259" key="7">
    <source>
        <dbReference type="Pfam" id="PF08546"/>
    </source>
</evidence>
<evidence type="ECO:0000256" key="4">
    <source>
        <dbReference type="ARBA" id="ARBA00023002"/>
    </source>
</evidence>
<comment type="similarity">
    <text evidence="1">Belongs to the ketopantoate reductase family.</text>
</comment>
<protein>
    <recommendedName>
        <fullName evidence="2">2-dehydropantoate 2-reductase</fullName>
        <ecNumber evidence="2">1.1.1.169</ecNumber>
    </recommendedName>
    <alternativeName>
        <fullName evidence="5">Ketopantoate reductase</fullName>
    </alternativeName>
</protein>
<evidence type="ECO:0000256" key="5">
    <source>
        <dbReference type="ARBA" id="ARBA00032024"/>
    </source>
</evidence>
<dbReference type="InterPro" id="IPR013752">
    <property type="entry name" value="KPA_reductase"/>
</dbReference>